<protein>
    <submittedName>
        <fullName evidence="1">Uncharacterized protein</fullName>
    </submittedName>
</protein>
<organism evidence="1">
    <name type="scientific">uncultured Caudovirales phage</name>
    <dbReference type="NCBI Taxonomy" id="2100421"/>
    <lineage>
        <taxon>Viruses</taxon>
        <taxon>Duplodnaviria</taxon>
        <taxon>Heunggongvirae</taxon>
        <taxon>Uroviricota</taxon>
        <taxon>Caudoviricetes</taxon>
        <taxon>Peduoviridae</taxon>
        <taxon>Maltschvirus</taxon>
        <taxon>Maltschvirus maltsch</taxon>
    </lineage>
</organism>
<accession>A0A6J5NJZ2</accession>
<reference evidence="1" key="1">
    <citation type="submission" date="2020-04" db="EMBL/GenBank/DDBJ databases">
        <authorList>
            <person name="Chiriac C."/>
            <person name="Salcher M."/>
            <person name="Ghai R."/>
            <person name="Kavagutti S V."/>
        </authorList>
    </citation>
    <scope>NUCLEOTIDE SEQUENCE</scope>
</reference>
<sequence>MSITQTLQSPPVYSSAYNPIIWMVASDETQNYNFKYVFDVFIGGATGAIRFKTPANPAGRGIIDVSALIQNEIIITDNLPMLSTTPFYDGAGLAGDVYILVGEEYSITLNGDVIQYNGLGGTGAPAYGLYADANFRPCPNATTPVVALAWGQGANAYYDYIATGGETSLEYAMNLSTDPDAGGKWLTRYPGLNQEIRSDEDFTISWLNYNFEAATGPASVPYAMVVKGYFEGLPVGEQVYYNTEANGGQWTTCNTWSGGPTGDQRYINSFKINPADIAFSGGEVRDKTDLFGIYWDWGFFQPIPDCFPGSNSPAGTNLAWSIYDDTQMQLGTTGTLGYTEVAYRSMTVLTGSNLLIIIPSSNFYYGTYADLELWGEHNGAFEYIDTFDKQEVFGGSSRYLIPNYVTTKDYTALGLRGHQVTITDEAFLLGYPIATWDITGPTGSQQFDQFCLALYPYDDYTTCTVGATPDSETMCLTINDTNCWGFEPIRFTWLNNLGGRDWYTFIKRNTFTQNASRNTFYKIPGYWSASTYNVKDNQPARYGTTTFRMDLTNSWTASTNWLSEEESNWLRSMFASPHVVAYLPGRTQPTLINITDADYSVQNFAREKLFQYFVSFTEAQPDVVQGF</sequence>
<evidence type="ECO:0000313" key="1">
    <source>
        <dbReference type="EMBL" id="CAB4157188.1"/>
    </source>
</evidence>
<dbReference type="EMBL" id="LR796650">
    <property type="protein sequence ID" value="CAB4157188.1"/>
    <property type="molecule type" value="Genomic_DNA"/>
</dbReference>
<gene>
    <name evidence="1" type="ORF">UFOVP693_10</name>
</gene>
<name>A0A6J5NJZ2_9CAUD</name>
<proteinExistence type="predicted"/>